<keyword evidence="1" id="KW-0812">Transmembrane</keyword>
<keyword evidence="1" id="KW-0472">Membrane</keyword>
<organism evidence="2 3">
    <name type="scientific">Eschrichtius robustus</name>
    <name type="common">California gray whale</name>
    <name type="synonym">Eschrichtius gibbosus</name>
    <dbReference type="NCBI Taxonomy" id="9764"/>
    <lineage>
        <taxon>Eukaryota</taxon>
        <taxon>Metazoa</taxon>
        <taxon>Chordata</taxon>
        <taxon>Craniata</taxon>
        <taxon>Vertebrata</taxon>
        <taxon>Euteleostomi</taxon>
        <taxon>Mammalia</taxon>
        <taxon>Eutheria</taxon>
        <taxon>Laurasiatheria</taxon>
        <taxon>Artiodactyla</taxon>
        <taxon>Whippomorpha</taxon>
        <taxon>Cetacea</taxon>
        <taxon>Mysticeti</taxon>
        <taxon>Eschrichtiidae</taxon>
        <taxon>Eschrichtius</taxon>
    </lineage>
</organism>
<keyword evidence="3" id="KW-1185">Reference proteome</keyword>
<comment type="caution">
    <text evidence="2">The sequence shown here is derived from an EMBL/GenBank/DDBJ whole genome shotgun (WGS) entry which is preliminary data.</text>
</comment>
<dbReference type="AlphaFoldDB" id="A0AB34GIH2"/>
<reference evidence="2 3" key="1">
    <citation type="submission" date="2022-11" db="EMBL/GenBank/DDBJ databases">
        <title>Whole genome sequence of Eschrichtius robustus ER-17-0199.</title>
        <authorList>
            <person name="Bruniche-Olsen A."/>
            <person name="Black A.N."/>
            <person name="Fields C.J."/>
            <person name="Walden K."/>
            <person name="Dewoody J.A."/>
        </authorList>
    </citation>
    <scope>NUCLEOTIDE SEQUENCE [LARGE SCALE GENOMIC DNA]</scope>
    <source>
        <strain evidence="2">ER-17-0199</strain>
        <tissue evidence="2">Blubber</tissue>
    </source>
</reference>
<evidence type="ECO:0000256" key="1">
    <source>
        <dbReference type="SAM" id="Phobius"/>
    </source>
</evidence>
<dbReference type="EMBL" id="JAIQCJ010002224">
    <property type="protein sequence ID" value="KAJ8779401.1"/>
    <property type="molecule type" value="Genomic_DNA"/>
</dbReference>
<gene>
    <name evidence="2" type="ORF">J1605_012633</name>
</gene>
<proteinExistence type="predicted"/>
<sequence length="112" mass="12332">MTGGFELSVKKNFLSSYNNHPWVLLCSLGHTDLICFLCLVIALKKSKDSISSLESTTLGSFKVSWAPGSPVVLPGLSCLVPIPQQQQGHGMWYPQQPVLYRRGTSYPIPPKN</sequence>
<protein>
    <submittedName>
        <fullName evidence="2">Uncharacterized protein</fullName>
    </submittedName>
</protein>
<accession>A0AB34GIH2</accession>
<dbReference type="Proteomes" id="UP001159641">
    <property type="component" value="Unassembled WGS sequence"/>
</dbReference>
<evidence type="ECO:0000313" key="2">
    <source>
        <dbReference type="EMBL" id="KAJ8779401.1"/>
    </source>
</evidence>
<evidence type="ECO:0000313" key="3">
    <source>
        <dbReference type="Proteomes" id="UP001159641"/>
    </source>
</evidence>
<feature type="transmembrane region" description="Helical" evidence="1">
    <location>
        <begin position="20"/>
        <end position="43"/>
    </location>
</feature>
<name>A0AB34GIH2_ESCRO</name>
<keyword evidence="1" id="KW-1133">Transmembrane helix</keyword>